<protein>
    <submittedName>
        <fullName evidence="2">Uncharacterized protein</fullName>
    </submittedName>
</protein>
<comment type="caution">
    <text evidence="2">The sequence shown here is derived from an EMBL/GenBank/DDBJ whole genome shotgun (WGS) entry which is preliminary data.</text>
</comment>
<evidence type="ECO:0000313" key="2">
    <source>
        <dbReference type="EMBL" id="GAH76720.1"/>
    </source>
</evidence>
<sequence length="33" mass="3591">ILDPTAEPSKDSKPPEKEPEPPSTLEGKDKTDN</sequence>
<evidence type="ECO:0000256" key="1">
    <source>
        <dbReference type="SAM" id="MobiDB-lite"/>
    </source>
</evidence>
<name>X1J5C8_9ZZZZ</name>
<feature type="region of interest" description="Disordered" evidence="1">
    <location>
        <begin position="1"/>
        <end position="33"/>
    </location>
</feature>
<feature type="compositionally biased region" description="Basic and acidic residues" evidence="1">
    <location>
        <begin position="8"/>
        <end position="33"/>
    </location>
</feature>
<organism evidence="2">
    <name type="scientific">marine sediment metagenome</name>
    <dbReference type="NCBI Taxonomy" id="412755"/>
    <lineage>
        <taxon>unclassified sequences</taxon>
        <taxon>metagenomes</taxon>
        <taxon>ecological metagenomes</taxon>
    </lineage>
</organism>
<dbReference type="EMBL" id="BARU01044229">
    <property type="protein sequence ID" value="GAH76720.1"/>
    <property type="molecule type" value="Genomic_DNA"/>
</dbReference>
<proteinExistence type="predicted"/>
<feature type="non-terminal residue" evidence="2">
    <location>
        <position position="1"/>
    </location>
</feature>
<accession>X1J5C8</accession>
<gene>
    <name evidence="2" type="ORF">S03H2_67527</name>
</gene>
<reference evidence="2" key="1">
    <citation type="journal article" date="2014" name="Front. Microbiol.">
        <title>High frequency of phylogenetically diverse reductive dehalogenase-homologous genes in deep subseafloor sedimentary metagenomes.</title>
        <authorList>
            <person name="Kawai M."/>
            <person name="Futagami T."/>
            <person name="Toyoda A."/>
            <person name="Takaki Y."/>
            <person name="Nishi S."/>
            <person name="Hori S."/>
            <person name="Arai W."/>
            <person name="Tsubouchi T."/>
            <person name="Morono Y."/>
            <person name="Uchiyama I."/>
            <person name="Ito T."/>
            <person name="Fujiyama A."/>
            <person name="Inagaki F."/>
            <person name="Takami H."/>
        </authorList>
    </citation>
    <scope>NUCLEOTIDE SEQUENCE</scope>
    <source>
        <strain evidence="2">Expedition CK06-06</strain>
    </source>
</reference>
<dbReference type="AlphaFoldDB" id="X1J5C8"/>